<keyword evidence="1" id="KW-0489">Methyltransferase</keyword>
<organism evidence="1 2">
    <name type="scientific">Leptolyngbya iicbica LK</name>
    <dbReference type="NCBI Taxonomy" id="2294035"/>
    <lineage>
        <taxon>Bacteria</taxon>
        <taxon>Bacillati</taxon>
        <taxon>Cyanobacteriota</taxon>
        <taxon>Cyanophyceae</taxon>
        <taxon>Leptolyngbyales</taxon>
        <taxon>Leptolyngbyaceae</taxon>
        <taxon>Leptolyngbya group</taxon>
        <taxon>Leptolyngbya</taxon>
        <taxon>Leptolyngbya iicbica</taxon>
    </lineage>
</organism>
<dbReference type="RefSeq" id="WP_052288268.1">
    <property type="nucleotide sequence ID" value="NZ_QVFV01000001.1"/>
</dbReference>
<protein>
    <submittedName>
        <fullName evidence="1">Class I SAM-dependent methyltransferase</fullName>
    </submittedName>
</protein>
<dbReference type="SUPFAM" id="SSF53335">
    <property type="entry name" value="S-adenosyl-L-methionine-dependent methyltransferases"/>
    <property type="match status" value="1"/>
</dbReference>
<dbReference type="AlphaFoldDB" id="A0A4Q7EH17"/>
<comment type="caution">
    <text evidence="1">The sequence shown here is derived from an EMBL/GenBank/DDBJ whole genome shotgun (WGS) entry which is preliminary data.</text>
</comment>
<reference evidence="1 2" key="1">
    <citation type="submission" date="2018-11" db="EMBL/GenBank/DDBJ databases">
        <title>Whole genome sequencing of an environmental sample.</title>
        <authorList>
            <person name="Sarangi A.N."/>
            <person name="Singh D."/>
            <person name="Tripathy S."/>
        </authorList>
    </citation>
    <scope>NUCLEOTIDE SEQUENCE [LARGE SCALE GENOMIC DNA]</scope>
    <source>
        <strain evidence="1 2">Lakshadweep</strain>
    </source>
</reference>
<gene>
    <name evidence="1" type="ORF">DYY88_05095</name>
</gene>
<dbReference type="EMBL" id="QVFV01000001">
    <property type="protein sequence ID" value="RZM82613.1"/>
    <property type="molecule type" value="Genomic_DNA"/>
</dbReference>
<dbReference type="Pfam" id="PF13489">
    <property type="entry name" value="Methyltransf_23"/>
    <property type="match status" value="1"/>
</dbReference>
<evidence type="ECO:0000313" key="1">
    <source>
        <dbReference type="EMBL" id="RZM82613.1"/>
    </source>
</evidence>
<keyword evidence="2" id="KW-1185">Reference proteome</keyword>
<sequence>MSSVGFAIFTQKGFEELHRNFPEYREWIDTKAQVRGPKFLFDLQEVQPAEISDGLYDTIFRQAYFHAHYMQQGNFLSVWHQLKKVLELPKSRVSEILEVGKGIGLLEALLECYDYTVTTLDVEARYQPDVIGDILSLPWPDKTFDCVCCFEVLEHLPSFKTLSALKELTRVSRRYVYISLPCQRSSLHFNFSLRFRERGLRRFPINFNFFSSFPSFPLQDQNEAELLKRTDKHGPHYWEVGRKSYPKQKIKRLVSQAGLDVIEDFHNPHHPYHWFLLCEHTSSSN</sequence>
<dbReference type="GO" id="GO:0032259">
    <property type="term" value="P:methylation"/>
    <property type="evidence" value="ECO:0007669"/>
    <property type="project" value="UniProtKB-KW"/>
</dbReference>
<dbReference type="OrthoDB" id="528104at2"/>
<proteinExistence type="predicted"/>
<evidence type="ECO:0000313" key="2">
    <source>
        <dbReference type="Proteomes" id="UP000292459"/>
    </source>
</evidence>
<dbReference type="InterPro" id="IPR029063">
    <property type="entry name" value="SAM-dependent_MTases_sf"/>
</dbReference>
<accession>A0A4Q7EH17</accession>
<keyword evidence="1" id="KW-0808">Transferase</keyword>
<dbReference type="Gene3D" id="3.40.50.150">
    <property type="entry name" value="Vaccinia Virus protein VP39"/>
    <property type="match status" value="1"/>
</dbReference>
<name>A0A4Q7EH17_9CYAN</name>
<dbReference type="Proteomes" id="UP000292459">
    <property type="component" value="Unassembled WGS sequence"/>
</dbReference>
<dbReference type="GO" id="GO:0008168">
    <property type="term" value="F:methyltransferase activity"/>
    <property type="evidence" value="ECO:0007669"/>
    <property type="project" value="UniProtKB-KW"/>
</dbReference>